<dbReference type="PANTHER" id="PTHR42769">
    <property type="entry name" value="SUPEROXIDE DISMUTASE"/>
    <property type="match status" value="1"/>
</dbReference>
<keyword evidence="5" id="KW-0408">Iron</keyword>
<dbReference type="InterPro" id="IPR019831">
    <property type="entry name" value="Mn/Fe_SOD_N"/>
</dbReference>
<proteinExistence type="inferred from homology"/>
<dbReference type="EC" id="1.15.1.1" evidence="8"/>
<evidence type="ECO:0000256" key="2">
    <source>
        <dbReference type="ARBA" id="ARBA00008714"/>
    </source>
</evidence>
<dbReference type="InterPro" id="IPR036314">
    <property type="entry name" value="SOD_C_sf"/>
</dbReference>
<feature type="domain" description="Manganese/iron superoxide dismutase C-terminal" evidence="10">
    <location>
        <begin position="130"/>
        <end position="232"/>
    </location>
</feature>
<dbReference type="InterPro" id="IPR036324">
    <property type="entry name" value="Mn/Fe_SOD_N_sf"/>
</dbReference>
<dbReference type="EMBL" id="HBFM01015714">
    <property type="protein sequence ID" value="CAD8773551.1"/>
    <property type="molecule type" value="Transcribed_RNA"/>
</dbReference>
<dbReference type="GO" id="GO:0042644">
    <property type="term" value="C:chloroplast nucleoid"/>
    <property type="evidence" value="ECO:0007669"/>
    <property type="project" value="TreeGrafter"/>
</dbReference>
<evidence type="ECO:0000256" key="1">
    <source>
        <dbReference type="ARBA" id="ARBA00001962"/>
    </source>
</evidence>
<name>A0A7S0YJF9_9CHLO</name>
<comment type="similarity">
    <text evidence="2 8">Belongs to the iron/manganese superoxide dismutase family.</text>
</comment>
<feature type="binding site" evidence="7">
    <location>
        <position position="198"/>
    </location>
    <ligand>
        <name>Mn(2+)</name>
        <dbReference type="ChEBI" id="CHEBI:29035"/>
    </ligand>
</feature>
<protein>
    <recommendedName>
        <fullName evidence="8">Superoxide dismutase</fullName>
        <ecNumber evidence="8">1.15.1.1</ecNumber>
    </recommendedName>
</protein>
<gene>
    <name evidence="11" type="ORF">PPAR00522_LOCUS9957</name>
</gene>
<evidence type="ECO:0000256" key="7">
    <source>
        <dbReference type="PIRSR" id="PIRSR000349-1"/>
    </source>
</evidence>
<dbReference type="PRINTS" id="PR01703">
    <property type="entry name" value="MNSODISMTASE"/>
</dbReference>
<sequence length="238" mass="26510">MLSIQKVSNIATKGVSRRSLVARSPLTLAKRNMSAKAAFDLKPPPYALDALEPHMSKETLDYHWGKHHRAYNDMLNKLVAGTALETKSLDEVVVASWNNGNPTPVFNQAAQVWNHTFFWESMKPNGGGVPSGKLAEAIDRDFGSFDKFKDEFKNAGATQFGSGWAWLLVDREGKLSISKTPNAVNPITEGKTAVLTMDVWEHAYYIDYRNARPNYMGVFVEKLVNWDVVAERYAAATA</sequence>
<dbReference type="AlphaFoldDB" id="A0A7S0YJF9"/>
<comment type="function">
    <text evidence="8">Destroys radicals which are normally produced within the cells and which are toxic to biological systems.</text>
</comment>
<dbReference type="PROSITE" id="PS00088">
    <property type="entry name" value="SOD_MN"/>
    <property type="match status" value="1"/>
</dbReference>
<feature type="binding site" evidence="7">
    <location>
        <position position="202"/>
    </location>
    <ligand>
        <name>Mn(2+)</name>
        <dbReference type="ChEBI" id="CHEBI:29035"/>
    </ligand>
</feature>
<evidence type="ECO:0000256" key="6">
    <source>
        <dbReference type="ARBA" id="ARBA00049204"/>
    </source>
</evidence>
<evidence type="ECO:0000259" key="9">
    <source>
        <dbReference type="Pfam" id="PF00081"/>
    </source>
</evidence>
<evidence type="ECO:0000256" key="8">
    <source>
        <dbReference type="RuleBase" id="RU000414"/>
    </source>
</evidence>
<comment type="cofactor">
    <cofactor evidence="1">
        <name>Fe cation</name>
        <dbReference type="ChEBI" id="CHEBI:24875"/>
    </cofactor>
</comment>
<keyword evidence="3 7" id="KW-0479">Metal-binding</keyword>
<dbReference type="GO" id="GO:0004784">
    <property type="term" value="F:superoxide dismutase activity"/>
    <property type="evidence" value="ECO:0007669"/>
    <property type="project" value="UniProtKB-EC"/>
</dbReference>
<dbReference type="SUPFAM" id="SSF54719">
    <property type="entry name" value="Fe,Mn superoxide dismutase (SOD), C-terminal domain"/>
    <property type="match status" value="1"/>
</dbReference>
<dbReference type="Pfam" id="PF02777">
    <property type="entry name" value="Sod_Fe_C"/>
    <property type="match status" value="1"/>
</dbReference>
<dbReference type="InterPro" id="IPR001189">
    <property type="entry name" value="Mn/Fe_SOD"/>
</dbReference>
<feature type="domain" description="Manganese/iron superoxide dismutase N-terminal" evidence="9">
    <location>
        <begin position="39"/>
        <end position="123"/>
    </location>
</feature>
<dbReference type="Gene3D" id="1.10.287.990">
    <property type="entry name" value="Fe,Mn superoxide dismutase (SOD) domain"/>
    <property type="match status" value="1"/>
</dbReference>
<accession>A0A7S0YJF9</accession>
<reference evidence="11" key="1">
    <citation type="submission" date="2021-01" db="EMBL/GenBank/DDBJ databases">
        <authorList>
            <person name="Corre E."/>
            <person name="Pelletier E."/>
            <person name="Niang G."/>
            <person name="Scheremetjew M."/>
            <person name="Finn R."/>
            <person name="Kale V."/>
            <person name="Holt S."/>
            <person name="Cochrane G."/>
            <person name="Meng A."/>
            <person name="Brown T."/>
            <person name="Cohen L."/>
        </authorList>
    </citation>
    <scope>NUCLEOTIDE SEQUENCE</scope>
    <source>
        <strain evidence="11">SAG 63-3</strain>
    </source>
</reference>
<dbReference type="InterPro" id="IPR019833">
    <property type="entry name" value="Mn/Fe_SOD_BS"/>
</dbReference>
<evidence type="ECO:0000256" key="4">
    <source>
        <dbReference type="ARBA" id="ARBA00023002"/>
    </source>
</evidence>
<dbReference type="PIRSF" id="PIRSF000349">
    <property type="entry name" value="SODismutase"/>
    <property type="match status" value="1"/>
</dbReference>
<evidence type="ECO:0000313" key="11">
    <source>
        <dbReference type="EMBL" id="CAD8773551.1"/>
    </source>
</evidence>
<evidence type="ECO:0000259" key="10">
    <source>
        <dbReference type="Pfam" id="PF02777"/>
    </source>
</evidence>
<dbReference type="Gene3D" id="3.55.40.20">
    <property type="entry name" value="Iron/manganese superoxide dismutase, C-terminal domain"/>
    <property type="match status" value="1"/>
</dbReference>
<dbReference type="InterPro" id="IPR019832">
    <property type="entry name" value="Mn/Fe_SOD_C"/>
</dbReference>
<dbReference type="Pfam" id="PF00081">
    <property type="entry name" value="Sod_Fe_N"/>
    <property type="match status" value="1"/>
</dbReference>
<dbReference type="PANTHER" id="PTHR42769:SF3">
    <property type="entry name" value="SUPEROXIDE DISMUTASE [FE] 2, CHLOROPLASTIC"/>
    <property type="match status" value="1"/>
</dbReference>
<evidence type="ECO:0000256" key="5">
    <source>
        <dbReference type="ARBA" id="ARBA00023004"/>
    </source>
</evidence>
<evidence type="ECO:0000256" key="3">
    <source>
        <dbReference type="ARBA" id="ARBA00022723"/>
    </source>
</evidence>
<feature type="binding site" evidence="7">
    <location>
        <position position="115"/>
    </location>
    <ligand>
        <name>Mn(2+)</name>
        <dbReference type="ChEBI" id="CHEBI:29035"/>
    </ligand>
</feature>
<dbReference type="FunFam" id="3.55.40.20:FF:000001">
    <property type="entry name" value="Superoxide dismutase"/>
    <property type="match status" value="1"/>
</dbReference>
<feature type="binding site" evidence="7">
    <location>
        <position position="63"/>
    </location>
    <ligand>
        <name>Mn(2+)</name>
        <dbReference type="ChEBI" id="CHEBI:29035"/>
    </ligand>
</feature>
<comment type="catalytic activity">
    <reaction evidence="6 8">
        <text>2 superoxide + 2 H(+) = H2O2 + O2</text>
        <dbReference type="Rhea" id="RHEA:20696"/>
        <dbReference type="ChEBI" id="CHEBI:15378"/>
        <dbReference type="ChEBI" id="CHEBI:15379"/>
        <dbReference type="ChEBI" id="CHEBI:16240"/>
        <dbReference type="ChEBI" id="CHEBI:18421"/>
        <dbReference type="EC" id="1.15.1.1"/>
    </reaction>
</comment>
<dbReference type="SUPFAM" id="SSF46609">
    <property type="entry name" value="Fe,Mn superoxide dismutase (SOD), N-terminal domain"/>
    <property type="match status" value="1"/>
</dbReference>
<organism evidence="11">
    <name type="scientific">Polytomella parva</name>
    <dbReference type="NCBI Taxonomy" id="51329"/>
    <lineage>
        <taxon>Eukaryota</taxon>
        <taxon>Viridiplantae</taxon>
        <taxon>Chlorophyta</taxon>
        <taxon>core chlorophytes</taxon>
        <taxon>Chlorophyceae</taxon>
        <taxon>CS clade</taxon>
        <taxon>Chlamydomonadales</taxon>
        <taxon>Chlamydomonadaceae</taxon>
        <taxon>Polytomella</taxon>
    </lineage>
</organism>
<dbReference type="FunFam" id="1.10.287.990:FF:000002">
    <property type="entry name" value="Superoxide dismutase"/>
    <property type="match status" value="1"/>
</dbReference>
<keyword evidence="4 8" id="KW-0560">Oxidoreductase</keyword>
<dbReference type="GO" id="GO:0046872">
    <property type="term" value="F:metal ion binding"/>
    <property type="evidence" value="ECO:0007669"/>
    <property type="project" value="UniProtKB-KW"/>
</dbReference>